<accession>A0AAU0URY0</accession>
<evidence type="ECO:0000313" key="1">
    <source>
        <dbReference type="EMBL" id="WRO22972.1"/>
    </source>
</evidence>
<evidence type="ECO:0000313" key="2">
    <source>
        <dbReference type="Proteomes" id="UP001329915"/>
    </source>
</evidence>
<gene>
    <name evidence="1" type="ORF">MFMK1_002818</name>
</gene>
<name>A0AAU0URY0_9FIRM</name>
<dbReference type="AlphaFoldDB" id="A0AAU0URY0"/>
<dbReference type="KEGG" id="dbc:MFMK1_002818"/>
<protein>
    <recommendedName>
        <fullName evidence="3">Phosphoribosylanthranilate isomerase</fullName>
    </recommendedName>
</protein>
<dbReference type="EMBL" id="CP121694">
    <property type="protein sequence ID" value="WRO22972.1"/>
    <property type="molecule type" value="Genomic_DNA"/>
</dbReference>
<dbReference type="SUPFAM" id="SSF51366">
    <property type="entry name" value="Ribulose-phoshate binding barrel"/>
    <property type="match status" value="1"/>
</dbReference>
<sequence length="167" mass="18884">MKPLLVVSGIKNIEQAMEAVTIGAVAIGFVFHGEDSIHPEQAREIALSLPPFISRVGIFKDEPWYSVMELATLCSLEVLMFEGTEDEVYLGRFSQHVLKYGSEQADNFYTVMGISQWRQEMDSGRLIVRCHDVNSINKAQKVITPFGIELRTSSGEDYRKLLVGWQR</sequence>
<dbReference type="Proteomes" id="UP001329915">
    <property type="component" value="Chromosome"/>
</dbReference>
<dbReference type="Gene3D" id="3.20.20.70">
    <property type="entry name" value="Aldolase class I"/>
    <property type="match status" value="1"/>
</dbReference>
<proteinExistence type="predicted"/>
<keyword evidence="2" id="KW-1185">Reference proteome</keyword>
<reference evidence="1 2" key="1">
    <citation type="submission" date="2023-04" db="EMBL/GenBank/DDBJ databases">
        <authorList>
            <person name="Hsu D."/>
        </authorList>
    </citation>
    <scope>NUCLEOTIDE SEQUENCE [LARGE SCALE GENOMIC DNA]</scope>
    <source>
        <strain evidence="1 2">MK1</strain>
    </source>
</reference>
<dbReference type="InterPro" id="IPR011060">
    <property type="entry name" value="RibuloseP-bd_barrel"/>
</dbReference>
<dbReference type="RefSeq" id="WP_366922365.1">
    <property type="nucleotide sequence ID" value="NZ_CP121694.1"/>
</dbReference>
<organism evidence="1 2">
    <name type="scientific">Metallumcola ferriviriculae</name>
    <dbReference type="NCBI Taxonomy" id="3039180"/>
    <lineage>
        <taxon>Bacteria</taxon>
        <taxon>Bacillati</taxon>
        <taxon>Bacillota</taxon>
        <taxon>Clostridia</taxon>
        <taxon>Neomoorellales</taxon>
        <taxon>Desulfitibacteraceae</taxon>
        <taxon>Metallumcola</taxon>
    </lineage>
</organism>
<evidence type="ECO:0008006" key="3">
    <source>
        <dbReference type="Google" id="ProtNLM"/>
    </source>
</evidence>
<dbReference type="InterPro" id="IPR013785">
    <property type="entry name" value="Aldolase_TIM"/>
</dbReference>